<reference evidence="2" key="1">
    <citation type="journal article" date="2022" name="IScience">
        <title>Evolution of zygomycete secretomes and the origins of terrestrial fungal ecologies.</title>
        <authorList>
            <person name="Chang Y."/>
            <person name="Wang Y."/>
            <person name="Mondo S."/>
            <person name="Ahrendt S."/>
            <person name="Andreopoulos W."/>
            <person name="Barry K."/>
            <person name="Beard J."/>
            <person name="Benny G.L."/>
            <person name="Blankenship S."/>
            <person name="Bonito G."/>
            <person name="Cuomo C."/>
            <person name="Desiro A."/>
            <person name="Gervers K.A."/>
            <person name="Hundley H."/>
            <person name="Kuo A."/>
            <person name="LaButti K."/>
            <person name="Lang B.F."/>
            <person name="Lipzen A."/>
            <person name="O'Donnell K."/>
            <person name="Pangilinan J."/>
            <person name="Reynolds N."/>
            <person name="Sandor L."/>
            <person name="Smith M.E."/>
            <person name="Tsang A."/>
            <person name="Grigoriev I.V."/>
            <person name="Stajich J.E."/>
            <person name="Spatafora J.W."/>
        </authorList>
    </citation>
    <scope>NUCLEOTIDE SEQUENCE</scope>
    <source>
        <strain evidence="2">RSA 2281</strain>
    </source>
</reference>
<keyword evidence="1" id="KW-1133">Transmembrane helix</keyword>
<sequence>MIICNLRNIKEILLMMGTVLIILCLSMTQGVYKSLILIILFTCLIRYICSNVPGHGVVFISLDDYYYFYTLTHTIRSSISDNIYEKKYGYIDMPHSSWIDYHNLCIHYDCIIWIACYEDSIFKVDYE</sequence>
<keyword evidence="1" id="KW-0812">Transmembrane</keyword>
<organism evidence="2 3">
    <name type="scientific">Phascolomyces articulosus</name>
    <dbReference type="NCBI Taxonomy" id="60185"/>
    <lineage>
        <taxon>Eukaryota</taxon>
        <taxon>Fungi</taxon>
        <taxon>Fungi incertae sedis</taxon>
        <taxon>Mucoromycota</taxon>
        <taxon>Mucoromycotina</taxon>
        <taxon>Mucoromycetes</taxon>
        <taxon>Mucorales</taxon>
        <taxon>Lichtheimiaceae</taxon>
        <taxon>Phascolomyces</taxon>
    </lineage>
</organism>
<comment type="caution">
    <text evidence="2">The sequence shown here is derived from an EMBL/GenBank/DDBJ whole genome shotgun (WGS) entry which is preliminary data.</text>
</comment>
<proteinExistence type="predicted"/>
<gene>
    <name evidence="2" type="ORF">BDA99DRAFT_531746</name>
</gene>
<feature type="transmembrane region" description="Helical" evidence="1">
    <location>
        <begin position="12"/>
        <end position="41"/>
    </location>
</feature>
<keyword evidence="3" id="KW-1185">Reference proteome</keyword>
<keyword evidence="1" id="KW-0472">Membrane</keyword>
<dbReference type="AlphaFoldDB" id="A0AAD5KMP2"/>
<reference evidence="2" key="2">
    <citation type="submission" date="2023-02" db="EMBL/GenBank/DDBJ databases">
        <authorList>
            <consortium name="DOE Joint Genome Institute"/>
            <person name="Mondo S.J."/>
            <person name="Chang Y."/>
            <person name="Wang Y."/>
            <person name="Ahrendt S."/>
            <person name="Andreopoulos W."/>
            <person name="Barry K."/>
            <person name="Beard J."/>
            <person name="Benny G.L."/>
            <person name="Blankenship S."/>
            <person name="Bonito G."/>
            <person name="Cuomo C."/>
            <person name="Desiro A."/>
            <person name="Gervers K.A."/>
            <person name="Hundley H."/>
            <person name="Kuo A."/>
            <person name="LaButti K."/>
            <person name="Lang B.F."/>
            <person name="Lipzen A."/>
            <person name="O'Donnell K."/>
            <person name="Pangilinan J."/>
            <person name="Reynolds N."/>
            <person name="Sandor L."/>
            <person name="Smith M.W."/>
            <person name="Tsang A."/>
            <person name="Grigoriev I.V."/>
            <person name="Stajich J.E."/>
            <person name="Spatafora J.W."/>
        </authorList>
    </citation>
    <scope>NUCLEOTIDE SEQUENCE</scope>
    <source>
        <strain evidence="2">RSA 2281</strain>
    </source>
</reference>
<protein>
    <submittedName>
        <fullName evidence="2">Uncharacterized protein</fullName>
    </submittedName>
</protein>
<name>A0AAD5KMP2_9FUNG</name>
<evidence type="ECO:0000313" key="3">
    <source>
        <dbReference type="Proteomes" id="UP001209540"/>
    </source>
</evidence>
<evidence type="ECO:0000256" key="1">
    <source>
        <dbReference type="SAM" id="Phobius"/>
    </source>
</evidence>
<accession>A0AAD5KMP2</accession>
<evidence type="ECO:0000313" key="2">
    <source>
        <dbReference type="EMBL" id="KAI9276642.1"/>
    </source>
</evidence>
<dbReference type="Proteomes" id="UP001209540">
    <property type="component" value="Unassembled WGS sequence"/>
</dbReference>
<dbReference type="EMBL" id="JAIXMP010000002">
    <property type="protein sequence ID" value="KAI9276642.1"/>
    <property type="molecule type" value="Genomic_DNA"/>
</dbReference>